<feature type="region of interest" description="Disordered" evidence="1">
    <location>
        <begin position="42"/>
        <end position="123"/>
    </location>
</feature>
<dbReference type="AlphaFoldDB" id="A0AA96WJM4"/>
<reference evidence="4" key="1">
    <citation type="submission" date="2020-05" db="EMBL/GenBank/DDBJ databases">
        <authorList>
            <person name="Zhu T."/>
            <person name="Keshari N."/>
            <person name="Lu X."/>
        </authorList>
    </citation>
    <scope>NUCLEOTIDE SEQUENCE</scope>
    <source>
        <strain evidence="4">NK1-12</strain>
    </source>
</reference>
<accession>A0AA96WJM4</accession>
<feature type="compositionally biased region" description="Low complexity" evidence="1">
    <location>
        <begin position="42"/>
        <end position="82"/>
    </location>
</feature>
<proteinExistence type="predicted"/>
<evidence type="ECO:0000256" key="2">
    <source>
        <dbReference type="SAM" id="Phobius"/>
    </source>
</evidence>
<keyword evidence="2" id="KW-0812">Transmembrane</keyword>
<dbReference type="RefSeq" id="WP_316435124.1">
    <property type="nucleotide sequence ID" value="NZ_CP053586.1"/>
</dbReference>
<name>A0AA96WJM4_9CYAN</name>
<dbReference type="InterPro" id="IPR003646">
    <property type="entry name" value="SH3-like_bac-type"/>
</dbReference>
<evidence type="ECO:0000259" key="3">
    <source>
        <dbReference type="Pfam" id="PF08239"/>
    </source>
</evidence>
<evidence type="ECO:0000256" key="1">
    <source>
        <dbReference type="SAM" id="MobiDB-lite"/>
    </source>
</evidence>
<organism evidence="4">
    <name type="scientific">Leptolyngbya sp. NK1-12</name>
    <dbReference type="NCBI Taxonomy" id="2547451"/>
    <lineage>
        <taxon>Bacteria</taxon>
        <taxon>Bacillati</taxon>
        <taxon>Cyanobacteriota</taxon>
        <taxon>Cyanophyceae</taxon>
        <taxon>Leptolyngbyales</taxon>
        <taxon>Leptolyngbyaceae</taxon>
        <taxon>Leptolyngbya group</taxon>
        <taxon>Leptolyngbya</taxon>
    </lineage>
</organism>
<evidence type="ECO:0000313" key="4">
    <source>
        <dbReference type="EMBL" id="WNZ23451.1"/>
    </source>
</evidence>
<sequence>MILKLNPTGLRGFVWGFCLAVLGLFFLTTFLVNTLLKTLVGTSSSTTPASPVAPASPASPAVSPAPNTSTTPNPNSTPNPAVESPPSPSDPSSETPLVPQSYQTKFTRLNPEPIRQTPSADGAEIGQVEFNQEITVLEESPDGLWRKIRADNIEGWVRTDRLQ</sequence>
<feature type="compositionally biased region" description="Polar residues" evidence="1">
    <location>
        <begin position="98"/>
        <end position="107"/>
    </location>
</feature>
<feature type="domain" description="SH3b" evidence="3">
    <location>
        <begin position="114"/>
        <end position="162"/>
    </location>
</feature>
<keyword evidence="2" id="KW-0472">Membrane</keyword>
<dbReference type="EMBL" id="CP053586">
    <property type="protein sequence ID" value="WNZ23451.1"/>
    <property type="molecule type" value="Genomic_DNA"/>
</dbReference>
<feature type="transmembrane region" description="Helical" evidence="2">
    <location>
        <begin position="12"/>
        <end position="36"/>
    </location>
</feature>
<dbReference type="Gene3D" id="2.30.30.40">
    <property type="entry name" value="SH3 Domains"/>
    <property type="match status" value="1"/>
</dbReference>
<gene>
    <name evidence="4" type="ORF">HJG54_11700</name>
</gene>
<protein>
    <submittedName>
        <fullName evidence="4">SH3 domain-containing protein</fullName>
    </submittedName>
</protein>
<keyword evidence="2" id="KW-1133">Transmembrane helix</keyword>
<dbReference type="Pfam" id="PF08239">
    <property type="entry name" value="SH3_3"/>
    <property type="match status" value="1"/>
</dbReference>